<name>K9W3Y4_9CYAN</name>
<dbReference type="Proteomes" id="UP000010472">
    <property type="component" value="Chromosome"/>
</dbReference>
<dbReference type="Pfam" id="PF10990">
    <property type="entry name" value="DUF2809"/>
    <property type="match status" value="1"/>
</dbReference>
<proteinExistence type="predicted"/>
<gene>
    <name evidence="2" type="ORF">Cri9333_3652</name>
</gene>
<dbReference type="EMBL" id="CP003620">
    <property type="protein sequence ID" value="AFZ14467.1"/>
    <property type="molecule type" value="Genomic_DNA"/>
</dbReference>
<reference evidence="2 3" key="1">
    <citation type="submission" date="2012-06" db="EMBL/GenBank/DDBJ databases">
        <title>Finished chromosome of genome of Crinalium epipsammum PCC 9333.</title>
        <authorList>
            <consortium name="US DOE Joint Genome Institute"/>
            <person name="Gugger M."/>
            <person name="Coursin T."/>
            <person name="Rippka R."/>
            <person name="Tandeau De Marsac N."/>
            <person name="Huntemann M."/>
            <person name="Wei C.-L."/>
            <person name="Han J."/>
            <person name="Detter J.C."/>
            <person name="Han C."/>
            <person name="Tapia R."/>
            <person name="Davenport K."/>
            <person name="Daligault H."/>
            <person name="Erkkila T."/>
            <person name="Gu W."/>
            <person name="Munk A.C.C."/>
            <person name="Teshima H."/>
            <person name="Xu Y."/>
            <person name="Chain P."/>
            <person name="Chen A."/>
            <person name="Krypides N."/>
            <person name="Mavromatis K."/>
            <person name="Markowitz V."/>
            <person name="Szeto E."/>
            <person name="Ivanova N."/>
            <person name="Mikhailova N."/>
            <person name="Ovchinnikova G."/>
            <person name="Pagani I."/>
            <person name="Pati A."/>
            <person name="Goodwin L."/>
            <person name="Peters L."/>
            <person name="Pitluck S."/>
            <person name="Woyke T."/>
            <person name="Kerfeld C."/>
        </authorList>
    </citation>
    <scope>NUCLEOTIDE SEQUENCE [LARGE SCALE GENOMIC DNA]</scope>
    <source>
        <strain evidence="2 3">PCC 9333</strain>
    </source>
</reference>
<dbReference type="eggNOG" id="ENOG5032R9D">
    <property type="taxonomic scope" value="Bacteria"/>
</dbReference>
<evidence type="ECO:0000313" key="3">
    <source>
        <dbReference type="Proteomes" id="UP000010472"/>
    </source>
</evidence>
<evidence type="ECO:0000313" key="2">
    <source>
        <dbReference type="EMBL" id="AFZ14467.1"/>
    </source>
</evidence>
<evidence type="ECO:0000256" key="1">
    <source>
        <dbReference type="SAM" id="Phobius"/>
    </source>
</evidence>
<feature type="transmembrane region" description="Helical" evidence="1">
    <location>
        <begin position="43"/>
        <end position="61"/>
    </location>
</feature>
<sequence length="97" mass="11477">MTRFYNHHIYTLASILIILLLGWLSKFYSGAGSQWINNHAGDVLYEIFWCLFLSLFILKSINLKKIPLWVFSVTCVIEFLQLWHPTWKKLRSLSMVV</sequence>
<dbReference type="InterPro" id="IPR021257">
    <property type="entry name" value="DUF2809"/>
</dbReference>
<protein>
    <recommendedName>
        <fullName evidence="4">DUF2809 domain-containing protein</fullName>
    </recommendedName>
</protein>
<organism evidence="2 3">
    <name type="scientific">Crinalium epipsammum PCC 9333</name>
    <dbReference type="NCBI Taxonomy" id="1173022"/>
    <lineage>
        <taxon>Bacteria</taxon>
        <taxon>Bacillati</taxon>
        <taxon>Cyanobacteriota</taxon>
        <taxon>Cyanophyceae</taxon>
        <taxon>Gomontiellales</taxon>
        <taxon>Gomontiellaceae</taxon>
        <taxon>Crinalium</taxon>
    </lineage>
</organism>
<dbReference type="AlphaFoldDB" id="K9W3Y4"/>
<dbReference type="OrthoDB" id="512727at2"/>
<accession>K9W3Y4</accession>
<keyword evidence="1" id="KW-0812">Transmembrane</keyword>
<feature type="transmembrane region" description="Helical" evidence="1">
    <location>
        <begin position="12"/>
        <end position="31"/>
    </location>
</feature>
<dbReference type="KEGG" id="cep:Cri9333_3652"/>
<keyword evidence="3" id="KW-1185">Reference proteome</keyword>
<dbReference type="RefSeq" id="WP_015204572.1">
    <property type="nucleotide sequence ID" value="NC_019753.1"/>
</dbReference>
<feature type="transmembrane region" description="Helical" evidence="1">
    <location>
        <begin position="68"/>
        <end position="87"/>
    </location>
</feature>
<keyword evidence="1" id="KW-0472">Membrane</keyword>
<keyword evidence="1" id="KW-1133">Transmembrane helix</keyword>
<evidence type="ECO:0008006" key="4">
    <source>
        <dbReference type="Google" id="ProtNLM"/>
    </source>
</evidence>
<dbReference type="HOGENOM" id="CLU_2342055_0_0_3"/>